<dbReference type="AlphaFoldDB" id="A0A923SP70"/>
<dbReference type="InterPro" id="IPR041414">
    <property type="entry name" value="Raco-like_middle"/>
</dbReference>
<dbReference type="Pfam" id="PF14574">
    <property type="entry name" value="RACo_C_ter"/>
    <property type="match status" value="1"/>
</dbReference>
<dbReference type="InterPro" id="IPR012675">
    <property type="entry name" value="Beta-grasp_dom_sf"/>
</dbReference>
<evidence type="ECO:0000313" key="2">
    <source>
        <dbReference type="EMBL" id="MBC6678252.1"/>
    </source>
</evidence>
<reference evidence="2" key="1">
    <citation type="submission" date="2020-08" db="EMBL/GenBank/DDBJ databases">
        <title>Genome public.</title>
        <authorList>
            <person name="Liu C."/>
            <person name="Sun Q."/>
        </authorList>
    </citation>
    <scope>NUCLEOTIDE SEQUENCE</scope>
    <source>
        <strain evidence="2">BX12</strain>
    </source>
</reference>
<dbReference type="SUPFAM" id="SSF53067">
    <property type="entry name" value="Actin-like ATPase domain"/>
    <property type="match status" value="1"/>
</dbReference>
<dbReference type="Pfam" id="PF17651">
    <property type="entry name" value="Raco_middle"/>
    <property type="match status" value="1"/>
</dbReference>
<dbReference type="InterPro" id="IPR027980">
    <property type="entry name" value="RACo_C"/>
</dbReference>
<proteinExistence type="predicted"/>
<dbReference type="InterPro" id="IPR036010">
    <property type="entry name" value="2Fe-2S_ferredoxin-like_sf"/>
</dbReference>
<dbReference type="Gene3D" id="3.30.420.480">
    <property type="entry name" value="Domain of unknown function (DUF4445)"/>
    <property type="match status" value="1"/>
</dbReference>
<dbReference type="Gene3D" id="3.10.20.30">
    <property type="match status" value="1"/>
</dbReference>
<dbReference type="InterPro" id="IPR042259">
    <property type="entry name" value="Raco-like_middle_sf"/>
</dbReference>
<keyword evidence="3" id="KW-1185">Reference proteome</keyword>
<protein>
    <submittedName>
        <fullName evidence="2">DUF4445 domain-containing protein</fullName>
    </submittedName>
</protein>
<name>A0A923SP70_9FIRM</name>
<dbReference type="CDD" id="cd00207">
    <property type="entry name" value="fer2"/>
    <property type="match status" value="1"/>
</dbReference>
<accession>A0A923SP70</accession>
<dbReference type="Pfam" id="PF00111">
    <property type="entry name" value="Fer2"/>
    <property type="match status" value="1"/>
</dbReference>
<evidence type="ECO:0000259" key="1">
    <source>
        <dbReference type="PROSITE" id="PS51085"/>
    </source>
</evidence>
<dbReference type="InterPro" id="IPR001041">
    <property type="entry name" value="2Fe-2S_ferredoxin-type"/>
</dbReference>
<dbReference type="GO" id="GO:0051536">
    <property type="term" value="F:iron-sulfur cluster binding"/>
    <property type="evidence" value="ECO:0007669"/>
    <property type="project" value="InterPro"/>
</dbReference>
<dbReference type="InterPro" id="IPR052911">
    <property type="entry name" value="Corrinoid_activation_enz"/>
</dbReference>
<dbReference type="PANTHER" id="PTHR42895:SF2">
    <property type="entry name" value="IRON-SULFUR CLUSTER PROTEIN"/>
    <property type="match status" value="1"/>
</dbReference>
<dbReference type="InterPro" id="IPR043129">
    <property type="entry name" value="ATPase_NBD"/>
</dbReference>
<dbReference type="PROSITE" id="PS51085">
    <property type="entry name" value="2FE2S_FER_2"/>
    <property type="match status" value="1"/>
</dbReference>
<dbReference type="EMBL" id="JACRYT010000001">
    <property type="protein sequence ID" value="MBC6678252.1"/>
    <property type="molecule type" value="Genomic_DNA"/>
</dbReference>
<organism evidence="2 3">
    <name type="scientific">Zhenpiania hominis</name>
    <dbReference type="NCBI Taxonomy" id="2763644"/>
    <lineage>
        <taxon>Bacteria</taxon>
        <taxon>Bacillati</taxon>
        <taxon>Bacillota</taxon>
        <taxon>Clostridia</taxon>
        <taxon>Peptostreptococcales</taxon>
        <taxon>Anaerovoracaceae</taxon>
        <taxon>Zhenpiania</taxon>
    </lineage>
</organism>
<sequence>MGKIFMKGKNGHILYEPGQTLMETLLQEGVFINNSCNGKGTCGKCKVRVLEGYENVYSPSEQRLLRKEEQEENIRLACLLVPEGDIRIELLEEETKHEILTEGTIPQFDFSPEITEKTVCIQKPGLADQTPFEEQIKQQLDLPEMSLSTLRKIGKGEGLYRAVTHRKQLLNLQELPTSEKLYGVAVDIGTTTVAACLVDLATGIELAQAAVINEQKQYGLDVLTRITYEIENPQEGRNRLRQAITASLDKQIRQMCAEAGIDSDSVYEITISANSTMLHMFLGVNAVSLGTSPFAPVFTAGRYLSAADTGLKTAENAVVYLLPAVSSYIGADIVAGAYVCGLQRTNRRVLFIDIGTNGEIVLASGGRLLSCSCAAGPALEGMNIRSGMRAAEGAVEDVRLTPEGAELNVIGGGKAKGFCGSGILAVIRELLKNGLIEKNGTLLKPEKLDDSDWRKKFLQLNGKKREVVLAPELIVTQSDIRQVQLAKGAILSGFYALLKQAGITMEDLDEVIVAGQFGMHLPVESLTGTGILPKEVGNRLTYVGNSSKTGAYMALMSGSVKREMEKLAKKMEYMELSASQGYERLFSQCLQF</sequence>
<gene>
    <name evidence="2" type="ORF">H9L42_00205</name>
</gene>
<comment type="caution">
    <text evidence="2">The sequence shown here is derived from an EMBL/GenBank/DDBJ whole genome shotgun (WGS) entry which is preliminary data.</text>
</comment>
<dbReference type="SUPFAM" id="SSF54292">
    <property type="entry name" value="2Fe-2S ferredoxin-like"/>
    <property type="match status" value="1"/>
</dbReference>
<evidence type="ECO:0000313" key="3">
    <source>
        <dbReference type="Proteomes" id="UP000602647"/>
    </source>
</evidence>
<feature type="domain" description="2Fe-2S ferredoxin-type" evidence="1">
    <location>
        <begin position="2"/>
        <end position="94"/>
    </location>
</feature>
<dbReference type="PANTHER" id="PTHR42895">
    <property type="entry name" value="IRON-SULFUR CLUSTER-BINDING PROTEIN-RELATED"/>
    <property type="match status" value="1"/>
</dbReference>
<dbReference type="Proteomes" id="UP000602647">
    <property type="component" value="Unassembled WGS sequence"/>
</dbReference>